<proteinExistence type="predicted"/>
<accession>A0A1I8F4R7</accession>
<organism evidence="1 2">
    <name type="scientific">Macrostomum lignano</name>
    <dbReference type="NCBI Taxonomy" id="282301"/>
    <lineage>
        <taxon>Eukaryota</taxon>
        <taxon>Metazoa</taxon>
        <taxon>Spiralia</taxon>
        <taxon>Lophotrochozoa</taxon>
        <taxon>Platyhelminthes</taxon>
        <taxon>Rhabditophora</taxon>
        <taxon>Macrostomorpha</taxon>
        <taxon>Macrostomida</taxon>
        <taxon>Macrostomidae</taxon>
        <taxon>Macrostomum</taxon>
    </lineage>
</organism>
<evidence type="ECO:0000313" key="2">
    <source>
        <dbReference type="WBParaSite" id="maker-unitig_19862-snap-gene-0.5-mRNA-1"/>
    </source>
</evidence>
<dbReference type="Proteomes" id="UP000095280">
    <property type="component" value="Unplaced"/>
</dbReference>
<sequence>MTRGRARLRGATERTAAKAELHWSVLQVLQSVQAELQPPQLPRW</sequence>
<reference evidence="2" key="1">
    <citation type="submission" date="2016-11" db="UniProtKB">
        <authorList>
            <consortium name="WormBaseParasite"/>
        </authorList>
    </citation>
    <scope>IDENTIFICATION</scope>
</reference>
<evidence type="ECO:0000313" key="1">
    <source>
        <dbReference type="Proteomes" id="UP000095280"/>
    </source>
</evidence>
<dbReference type="WBParaSite" id="maker-unitig_19862-snap-gene-0.5-mRNA-1">
    <property type="protein sequence ID" value="maker-unitig_19862-snap-gene-0.5-mRNA-1"/>
    <property type="gene ID" value="maker-unitig_19862-snap-gene-0.5"/>
</dbReference>
<protein>
    <submittedName>
        <fullName evidence="2">Uncharacterized protein</fullName>
    </submittedName>
</protein>
<dbReference type="AlphaFoldDB" id="A0A1I8F4R7"/>
<name>A0A1I8F4R7_9PLAT</name>
<keyword evidence="1" id="KW-1185">Reference proteome</keyword>